<accession>A0A2L1TIT4</accession>
<evidence type="ECO:0000313" key="4">
    <source>
        <dbReference type="Proteomes" id="UP000464330"/>
    </source>
</evidence>
<sequence length="78" mass="9183">MVGLLLEYGTPLQAEMDNGKTALSLLKREETTSDRLRESSVSFPPKFFYLFSYLFYVSTYRQEIYKSRFFGLNSYVIK</sequence>
<proteinExistence type="predicted"/>
<dbReference type="AlphaFoldDB" id="A0A2L1TIT4"/>
<evidence type="ECO:0000313" key="1">
    <source>
        <dbReference type="EMBL" id="AVF28163.1"/>
    </source>
</evidence>
<organism evidence="1 3">
    <name type="scientific">Paenibacillus larvae subsp. larvae</name>
    <dbReference type="NCBI Taxonomy" id="147375"/>
    <lineage>
        <taxon>Bacteria</taxon>
        <taxon>Bacillati</taxon>
        <taxon>Bacillota</taxon>
        <taxon>Bacilli</taxon>
        <taxon>Bacillales</taxon>
        <taxon>Paenibacillaceae</taxon>
        <taxon>Paenibacillus</taxon>
    </lineage>
</organism>
<dbReference type="Proteomes" id="UP000239833">
    <property type="component" value="Chromosome"/>
</dbReference>
<name>A0A2L1TIT4_9BACL</name>
<accession>A0A8B6WUI0</accession>
<accession>A0A6C0QYH0</accession>
<gene>
    <name evidence="1" type="ORF">ERICIII_04086</name>
    <name evidence="2" type="ORF">ERICV_04284</name>
</gene>
<protein>
    <submittedName>
        <fullName evidence="1">Uncharacterized protein</fullName>
    </submittedName>
</protein>
<dbReference type="Proteomes" id="UP000464330">
    <property type="component" value="Chromosome"/>
</dbReference>
<evidence type="ECO:0000313" key="3">
    <source>
        <dbReference type="Proteomes" id="UP000239833"/>
    </source>
</evidence>
<reference evidence="3" key="1">
    <citation type="submission" date="2017-02" db="EMBL/GenBank/DDBJ databases">
        <title>Delineation of Paenibacillus larvae strains originating from foulbrood outbreaks.</title>
        <authorList>
            <person name="Beims H."/>
            <person name="Bunk B."/>
            <person name="Sproeer C."/>
            <person name="Mohr K.I."/>
            <person name="Pradella S."/>
            <person name="Guenther G."/>
            <person name="Rohde M."/>
            <person name="von der Ohe W."/>
            <person name="Steinert M."/>
        </authorList>
    </citation>
    <scope>NUCLEOTIDE SEQUENCE [LARGE SCALE GENOMIC DNA]</scope>
    <source>
        <strain evidence="3">Eric_III</strain>
    </source>
</reference>
<reference evidence="1 4" key="2">
    <citation type="journal article" date="2020" name="Int. J. Med. Microbiol.">
        <title>Discovery of Paenibacillus larvae ERIC V: Phenotypic and genomic comparison to genotypes ERIC I-IV reveal different inventories of virulence factors which correlate with epidemiological prevalences of American Foulbrood.</title>
        <authorList>
            <person name="Beims H."/>
            <person name="Bunk B."/>
            <person name="Erler S."/>
            <person name="Mohr K.I."/>
            <person name="Sproer C."/>
            <person name="Pradella S."/>
            <person name="Gunther G."/>
            <person name="Rohde M."/>
            <person name="von der Ohe W."/>
            <person name="Steinert M."/>
        </authorList>
    </citation>
    <scope>NUCLEOTIDE SEQUENCE</scope>
    <source>
        <strain evidence="1">Eric_III</strain>
        <strain evidence="2">Eric_V</strain>
    </source>
</reference>
<dbReference type="EMBL" id="CP019717">
    <property type="protein sequence ID" value="QHZ53338.1"/>
    <property type="molecule type" value="Genomic_DNA"/>
</dbReference>
<dbReference type="EMBL" id="CP019655">
    <property type="protein sequence ID" value="AVF28163.1"/>
    <property type="molecule type" value="Genomic_DNA"/>
</dbReference>
<evidence type="ECO:0000313" key="2">
    <source>
        <dbReference type="EMBL" id="QHZ53338.1"/>
    </source>
</evidence>